<evidence type="ECO:0000259" key="11">
    <source>
        <dbReference type="Pfam" id="PF03950"/>
    </source>
</evidence>
<feature type="region of interest" description="Disordered" evidence="9">
    <location>
        <begin position="126"/>
        <end position="146"/>
    </location>
</feature>
<dbReference type="InterPro" id="IPR020061">
    <property type="entry name" value="Glu_tRNA_lig_a-bdl"/>
</dbReference>
<keyword evidence="4 7" id="KW-0067">ATP-binding</keyword>
<dbReference type="InterPro" id="IPR049437">
    <property type="entry name" value="tRNA-synt_1c_C2"/>
</dbReference>
<reference evidence="13 14" key="1">
    <citation type="submission" date="2017-01" db="EMBL/GenBank/DDBJ databases">
        <authorList>
            <person name="Varghese N."/>
            <person name="Submissions S."/>
        </authorList>
    </citation>
    <scope>NUCLEOTIDE SEQUENCE [LARGE SCALE GENOMIC DNA]</scope>
    <source>
        <strain evidence="13 14">DSM 2061</strain>
    </source>
</reference>
<evidence type="ECO:0000259" key="10">
    <source>
        <dbReference type="Pfam" id="PF00749"/>
    </source>
</evidence>
<dbReference type="InterPro" id="IPR014729">
    <property type="entry name" value="Rossmann-like_a/b/a_fold"/>
</dbReference>
<name>A0ABY1KIB5_9FLAO</name>
<comment type="similarity">
    <text evidence="7 8">Belongs to the class-I aminoacyl-tRNA synthetase family.</text>
</comment>
<evidence type="ECO:0000313" key="13">
    <source>
        <dbReference type="EMBL" id="SIS38448.1"/>
    </source>
</evidence>
<feature type="short sequence motif" description="'HIGH' region" evidence="7">
    <location>
        <begin position="34"/>
        <end position="44"/>
    </location>
</feature>
<dbReference type="InterPro" id="IPR050132">
    <property type="entry name" value="Gln/Glu-tRNA_Ligase"/>
</dbReference>
<dbReference type="SUPFAM" id="SSF50715">
    <property type="entry name" value="Ribosomal protein L25-like"/>
    <property type="match status" value="1"/>
</dbReference>
<dbReference type="Gene3D" id="1.10.1160.10">
    <property type="entry name" value="Glutamyl-trna Synthetase, Domain 2"/>
    <property type="match status" value="1"/>
</dbReference>
<dbReference type="Gene3D" id="3.40.50.620">
    <property type="entry name" value="HUPs"/>
    <property type="match status" value="1"/>
</dbReference>
<gene>
    <name evidence="7" type="primary">glnS</name>
    <name evidence="13" type="ORF">SAMN05421766_101284</name>
</gene>
<evidence type="ECO:0000256" key="5">
    <source>
        <dbReference type="ARBA" id="ARBA00022917"/>
    </source>
</evidence>
<dbReference type="EC" id="6.1.1.18" evidence="7"/>
<evidence type="ECO:0000313" key="14">
    <source>
        <dbReference type="Proteomes" id="UP000185728"/>
    </source>
</evidence>
<dbReference type="Pfam" id="PF20974">
    <property type="entry name" value="tRNA-synt_1c_C2"/>
    <property type="match status" value="1"/>
</dbReference>
<feature type="binding site" evidence="7">
    <location>
        <position position="230"/>
    </location>
    <ligand>
        <name>ATP</name>
        <dbReference type="ChEBI" id="CHEBI:30616"/>
    </ligand>
</feature>
<evidence type="ECO:0000259" key="12">
    <source>
        <dbReference type="Pfam" id="PF20974"/>
    </source>
</evidence>
<keyword evidence="5 7" id="KW-0648">Protein biosynthesis</keyword>
<dbReference type="InterPro" id="IPR020058">
    <property type="entry name" value="Glu/Gln-tRNA-synth_Ib_cat-dom"/>
</dbReference>
<accession>A0ABY1KIB5</accession>
<dbReference type="Pfam" id="PF03950">
    <property type="entry name" value="tRNA-synt_1c_C"/>
    <property type="match status" value="1"/>
</dbReference>
<evidence type="ECO:0000256" key="6">
    <source>
        <dbReference type="ARBA" id="ARBA00023146"/>
    </source>
</evidence>
<dbReference type="EMBL" id="FTOB01000001">
    <property type="protein sequence ID" value="SIS38448.1"/>
    <property type="molecule type" value="Genomic_DNA"/>
</dbReference>
<keyword evidence="3 7" id="KW-0547">Nucleotide-binding</keyword>
<feature type="domain" description="Glutamyl/glutaminyl-tRNA synthetase class Ib catalytic" evidence="10">
    <location>
        <begin position="28"/>
        <end position="338"/>
    </location>
</feature>
<feature type="compositionally biased region" description="Polar residues" evidence="9">
    <location>
        <begin position="134"/>
        <end position="146"/>
    </location>
</feature>
<proteinExistence type="inferred from homology"/>
<evidence type="ECO:0000256" key="7">
    <source>
        <dbReference type="HAMAP-Rule" id="MF_00126"/>
    </source>
</evidence>
<evidence type="ECO:0000256" key="2">
    <source>
        <dbReference type="ARBA" id="ARBA00022598"/>
    </source>
</evidence>
<dbReference type="HAMAP" id="MF_00126">
    <property type="entry name" value="Gln_tRNA_synth"/>
    <property type="match status" value="1"/>
</dbReference>
<evidence type="ECO:0000256" key="4">
    <source>
        <dbReference type="ARBA" id="ARBA00022840"/>
    </source>
</evidence>
<dbReference type="RefSeq" id="WP_076453175.1">
    <property type="nucleotide sequence ID" value="NZ_FTOB01000001.1"/>
</dbReference>
<dbReference type="Gene3D" id="3.90.800.10">
    <property type="entry name" value="Glutamyl-tRNA Synthetase, Domain 3"/>
    <property type="match status" value="1"/>
</dbReference>
<organism evidence="13 14">
    <name type="scientific">Zobellia uliginosa</name>
    <dbReference type="NCBI Taxonomy" id="143224"/>
    <lineage>
        <taxon>Bacteria</taxon>
        <taxon>Pseudomonadati</taxon>
        <taxon>Bacteroidota</taxon>
        <taxon>Flavobacteriia</taxon>
        <taxon>Flavobacteriales</taxon>
        <taxon>Flavobacteriaceae</taxon>
        <taxon>Zobellia</taxon>
    </lineage>
</organism>
<feature type="domain" description="tRNA synthetases class I (E and Q) anti-codon binding" evidence="12">
    <location>
        <begin position="460"/>
        <end position="534"/>
    </location>
</feature>
<comment type="catalytic activity">
    <reaction evidence="7">
        <text>tRNA(Gln) + L-glutamine + ATP = L-glutaminyl-tRNA(Gln) + AMP + diphosphate</text>
        <dbReference type="Rhea" id="RHEA:20121"/>
        <dbReference type="Rhea" id="RHEA-COMP:9662"/>
        <dbReference type="Rhea" id="RHEA-COMP:9681"/>
        <dbReference type="ChEBI" id="CHEBI:30616"/>
        <dbReference type="ChEBI" id="CHEBI:33019"/>
        <dbReference type="ChEBI" id="CHEBI:58359"/>
        <dbReference type="ChEBI" id="CHEBI:78442"/>
        <dbReference type="ChEBI" id="CHEBI:78521"/>
        <dbReference type="ChEBI" id="CHEBI:456215"/>
        <dbReference type="EC" id="6.1.1.18"/>
    </reaction>
</comment>
<feature type="binding site" evidence="7">
    <location>
        <position position="67"/>
    </location>
    <ligand>
        <name>L-glutamine</name>
        <dbReference type="ChEBI" id="CHEBI:58359"/>
    </ligand>
</feature>
<dbReference type="InterPro" id="IPR022861">
    <property type="entry name" value="Gln_tRNA_ligase_bac"/>
</dbReference>
<comment type="subcellular location">
    <subcellularLocation>
        <location evidence="7">Cytoplasm</location>
    </subcellularLocation>
</comment>
<dbReference type="PANTHER" id="PTHR43097:SF5">
    <property type="entry name" value="GLUTAMATE--TRNA LIGASE"/>
    <property type="match status" value="1"/>
</dbReference>
<keyword evidence="6 7" id="KW-0030">Aminoacyl-tRNA synthetase</keyword>
<dbReference type="InterPro" id="IPR011035">
    <property type="entry name" value="Ribosomal_bL25/Gln-tRNA_synth"/>
</dbReference>
<dbReference type="InterPro" id="IPR020056">
    <property type="entry name" value="Rbsml_bL25/Gln-tRNA_synth_N"/>
</dbReference>
<dbReference type="Pfam" id="PF00749">
    <property type="entry name" value="tRNA-synt_1c"/>
    <property type="match status" value="1"/>
</dbReference>
<dbReference type="SUPFAM" id="SSF52374">
    <property type="entry name" value="Nucleotidylyl transferase"/>
    <property type="match status" value="1"/>
</dbReference>
<keyword evidence="1 7" id="KW-0963">Cytoplasm</keyword>
<sequence length="560" mass="64952">MSEAVESLNFIEHIVEEDLKNGYSKQDLRFRFPPEPNGYLHIGHASSICLNFGLGLRYNAPVNLRFDDTNPAKEEQEYVDAIKRDVEWLGFKWDTERYASDYFQQLYDWAVELIKKGKAYVDEQSSEEMAAQKGTPTQAGTESPYRNRSVDENLDLFKRMKAGEFAEGTHVLRAKIDMASSNMLMRDPIMYRVLHKAHHRTNTDWCIYPMYDWTHGESDYIEQVSHSFCTLEFAMHRELYDWFLDQVVDSNKLRPKQREFARRNLSHTVVSKRKLLQLVEQKVVKGWDDPRMSTISGLRRRGYTPESIRNFVDTIGIAKRDNLIDVSLLEFHVREHLNKIAPRVMGVLNPLKVVITNYPEGDVEWLDTENNPEDASAGTRQIPFSRELFIEQEDFREEANRKFFRLKLGGEVRLKSGYIIKAESCTKDTDGNIIEVQCTYDPKSKSGSGTEESLRKVKGTLHWVSVPHALKAEVRLYDRLFTDESPDTHKDKDFMEFVNPDSLKVITGYLEPSLSEAKAGDRYQFQRLGYFCVDPDSSDEKLVFNRTVGLRDTWAKIQGK</sequence>
<dbReference type="NCBIfam" id="TIGR00440">
    <property type="entry name" value="glnS"/>
    <property type="match status" value="1"/>
</dbReference>
<evidence type="ECO:0000256" key="9">
    <source>
        <dbReference type="SAM" id="MobiDB-lite"/>
    </source>
</evidence>
<comment type="caution">
    <text evidence="7">Lacks conserved residue(s) required for the propagation of feature annotation.</text>
</comment>
<comment type="caution">
    <text evidence="13">The sequence shown here is derived from an EMBL/GenBank/DDBJ whole genome shotgun (WGS) entry which is preliminary data.</text>
</comment>
<dbReference type="InterPro" id="IPR020059">
    <property type="entry name" value="Glu/Gln-tRNA-synth_Ib_codon-bd"/>
</dbReference>
<protein>
    <recommendedName>
        <fullName evidence="7">Glutamine--tRNA ligase</fullName>
        <ecNumber evidence="7">6.1.1.18</ecNumber>
    </recommendedName>
    <alternativeName>
        <fullName evidence="7">Glutaminyl-tRNA synthetase</fullName>
        <shortName evidence="7">GlnRS</shortName>
    </alternativeName>
</protein>
<feature type="binding site" evidence="7">
    <location>
        <position position="211"/>
    </location>
    <ligand>
        <name>L-glutamine</name>
        <dbReference type="ChEBI" id="CHEBI:58359"/>
    </ligand>
</feature>
<evidence type="ECO:0000256" key="3">
    <source>
        <dbReference type="ARBA" id="ARBA00022741"/>
    </source>
</evidence>
<dbReference type="NCBIfam" id="NF011291">
    <property type="entry name" value="PRK14703.1"/>
    <property type="match status" value="1"/>
</dbReference>
<dbReference type="InterPro" id="IPR004514">
    <property type="entry name" value="Gln-tRNA-synth"/>
</dbReference>
<evidence type="ECO:0000256" key="8">
    <source>
        <dbReference type="RuleBase" id="RU363037"/>
    </source>
</evidence>
<feature type="binding site" evidence="7">
    <location>
        <begin position="270"/>
        <end position="272"/>
    </location>
    <ligand>
        <name>ATP</name>
        <dbReference type="ChEBI" id="CHEBI:30616"/>
    </ligand>
</feature>
<evidence type="ECO:0000256" key="1">
    <source>
        <dbReference type="ARBA" id="ARBA00022490"/>
    </source>
</evidence>
<feature type="binding site" evidence="7">
    <location>
        <begin position="35"/>
        <end position="37"/>
    </location>
    <ligand>
        <name>ATP</name>
        <dbReference type="ChEBI" id="CHEBI:30616"/>
    </ligand>
</feature>
<keyword evidence="2 7" id="KW-0436">Ligase</keyword>
<comment type="subunit">
    <text evidence="7">Monomer.</text>
</comment>
<dbReference type="PANTHER" id="PTHR43097">
    <property type="entry name" value="GLUTAMINE-TRNA LIGASE"/>
    <property type="match status" value="1"/>
</dbReference>
<dbReference type="Gene3D" id="2.40.240.10">
    <property type="entry name" value="Ribosomal Protein L25, Chain P"/>
    <property type="match status" value="2"/>
</dbReference>
<dbReference type="Proteomes" id="UP000185728">
    <property type="component" value="Unassembled WGS sequence"/>
</dbReference>
<feature type="domain" description="Glutamyl/glutaminyl-tRNA synthetase class Ib anti-codon binding" evidence="11">
    <location>
        <begin position="341"/>
        <end position="441"/>
    </location>
</feature>
<keyword evidence="14" id="KW-1185">Reference proteome</keyword>